<organism evidence="3 4">
    <name type="scientific">Paraflavitalea soli</name>
    <dbReference type="NCBI Taxonomy" id="2315862"/>
    <lineage>
        <taxon>Bacteria</taxon>
        <taxon>Pseudomonadati</taxon>
        <taxon>Bacteroidota</taxon>
        <taxon>Chitinophagia</taxon>
        <taxon>Chitinophagales</taxon>
        <taxon>Chitinophagaceae</taxon>
        <taxon>Paraflavitalea</taxon>
    </lineage>
</organism>
<feature type="signal peptide" evidence="1">
    <location>
        <begin position="1"/>
        <end position="22"/>
    </location>
</feature>
<feature type="domain" description="DUF4185" evidence="2">
    <location>
        <begin position="245"/>
        <end position="377"/>
    </location>
</feature>
<keyword evidence="1" id="KW-0732">Signal</keyword>
<dbReference type="InterPro" id="IPR025442">
    <property type="entry name" value="DUF4185"/>
</dbReference>
<evidence type="ECO:0000313" key="3">
    <source>
        <dbReference type="EMBL" id="AXY73931.1"/>
    </source>
</evidence>
<keyword evidence="4" id="KW-1185">Reference proteome</keyword>
<feature type="chain" id="PRO_5017555880" evidence="1">
    <location>
        <begin position="23"/>
        <end position="410"/>
    </location>
</feature>
<dbReference type="KEGG" id="pseg:D3H65_08025"/>
<dbReference type="EMBL" id="CP032157">
    <property type="protein sequence ID" value="AXY73931.1"/>
    <property type="molecule type" value="Genomic_DNA"/>
</dbReference>
<dbReference type="Pfam" id="PF13810">
    <property type="entry name" value="DUF4185"/>
    <property type="match status" value="1"/>
</dbReference>
<evidence type="ECO:0000256" key="1">
    <source>
        <dbReference type="SAM" id="SignalP"/>
    </source>
</evidence>
<name>A0A3B7MTW3_9BACT</name>
<dbReference type="RefSeq" id="WP_119049818.1">
    <property type="nucleotide sequence ID" value="NZ_CP032157.1"/>
</dbReference>
<evidence type="ECO:0000259" key="2">
    <source>
        <dbReference type="Pfam" id="PF13810"/>
    </source>
</evidence>
<reference evidence="3 4" key="1">
    <citation type="submission" date="2018-09" db="EMBL/GenBank/DDBJ databases">
        <title>Genome sequencing of strain 6GH32-13.</title>
        <authorList>
            <person name="Weon H.-Y."/>
            <person name="Heo J."/>
            <person name="Kwon S.-W."/>
        </authorList>
    </citation>
    <scope>NUCLEOTIDE SEQUENCE [LARGE SCALE GENOMIC DNA]</scope>
    <source>
        <strain evidence="3 4">5GH32-13</strain>
    </source>
</reference>
<accession>A0A3B7MTW3</accession>
<dbReference type="PROSITE" id="PS51257">
    <property type="entry name" value="PROKAR_LIPOPROTEIN"/>
    <property type="match status" value="1"/>
</dbReference>
<dbReference type="OrthoDB" id="9765957at2"/>
<sequence>MFPRTYSTVSSCASLAIAAAIALGGCRSAGNNAAAAPDAPLSLDSLHFTASPAVEWDALFTRKSGWFGGDGIFAVTRDGKETPGAAKKSETLIWFSDTMLGEIEKDSLKAGYTMINNSVAVLQDGIPDSAHIRFYWNKENGKPASLFVPKTPATQPGDYYWLGDGFVNQEQNNNLYIFGYRIKNVSQQAFGFKEVGNTLIIVPAGAQPPFTEYRQLDIPFFLGKEVDSTGSFGAGILVNTEAAGAQHPDGYAYIYGIRGKEKKLMVARVKPADIASFDKWTFWDGAAWNADVAKIATVTDRLSNEIGVMQLADGRYALTFQTDGLGRYVGMRLGSSPVGPWGKVIELFDSSPSVSEDKDFFPYNAKVHPVLSTPDELLISYNVNSFDFFNDIKQHPNLYRPRFVKVKILP</sequence>
<gene>
    <name evidence="3" type="ORF">D3H65_08025</name>
</gene>
<protein>
    <submittedName>
        <fullName evidence="3">DUF4185 domain-containing protein</fullName>
    </submittedName>
</protein>
<dbReference type="AlphaFoldDB" id="A0A3B7MTW3"/>
<dbReference type="Proteomes" id="UP000263900">
    <property type="component" value="Chromosome"/>
</dbReference>
<evidence type="ECO:0000313" key="4">
    <source>
        <dbReference type="Proteomes" id="UP000263900"/>
    </source>
</evidence>
<proteinExistence type="predicted"/>